<comment type="caution">
    <text evidence="2">The sequence shown here is derived from an EMBL/GenBank/DDBJ whole genome shotgun (WGS) entry which is preliminary data.</text>
</comment>
<feature type="compositionally biased region" description="Low complexity" evidence="1">
    <location>
        <begin position="331"/>
        <end position="341"/>
    </location>
</feature>
<sequence>MDNSSLPNFPFEELRANVTREEDEIIKMRFEMRDIYQSLPQDALIHYKPVTQLDNSLFGSCTTNESLLCQTPPSFLDLWKDQKNQDYERRIVHKSRFYHAFPPVSSLNLDPPPLVSQSSLLSEEGRTLTRFKQSIPKLAKMTVIPTNYNAGWMQWAQWQDKRKGDFIPVDDEFHLRDVRFDLDNDIIGSPEVGDIVGLPDFSVPQPNKAQKYLAARMAVDLAISSNMIMPLPGRVAHGVVKELMKLADGKNTTQRREALGRLELWLQMFAEDEMQRVMKNSDEKAKESDIINKDLDERVRVKKEREAELKEQQEAEEGEHEFDNHQDSSKTKNSTNPNSTPEPDLDPESYARQRELDIESVLTAEEKTNADLDDQYMNLIQRLHQYSPYFAAEVDKMGGVLIDCYNAVVAVLNEMVVNDNKSEAEEVNGVDKVLTIPFVRNLHYILTHTSPFFYQPIPEQNSTSIWKTQRGLFKLYPNDELLPDKTKVLLHSLPNETETDLRDLLDRTREMIKENDKRRADGRSPVPTSSLAALFLAQFMSIKPFTSFSFPVAQLLVSSLLLSSQLPPLSLNSPDLSSYSNVTVTNPAFDIREAIVISQTQNSLSTLSGIIAGNGRRTSMDVLSGVEGWNYTMKEEIRKKLESEREGEKERREKAREEGEKLTDDVKSAIFSVLTQFVEEHKEEKAVDGLNRFTLGSDKRVGDEEKRRHFFTEAPNTNPPLVLTPASPHTFDTTPTIHCHFSHTFQPSQLASHPLSLLFDVILVEPIEKKNVVVRTIVQTHSDGRDNVEAFSYEIVDGDEQLERLKSWVAHVLDSVLISH</sequence>
<gene>
    <name evidence="2" type="ORF">BLNAU_1749</name>
</gene>
<reference evidence="2 3" key="1">
    <citation type="journal article" date="2022" name="bioRxiv">
        <title>Genomics of Preaxostyla Flagellates Illuminates Evolutionary Transitions and the Path Towards Mitochondrial Loss.</title>
        <authorList>
            <person name="Novak L.V.F."/>
            <person name="Treitli S.C."/>
            <person name="Pyrih J."/>
            <person name="Halakuc P."/>
            <person name="Pipaliya S.V."/>
            <person name="Vacek V."/>
            <person name="Brzon O."/>
            <person name="Soukal P."/>
            <person name="Eme L."/>
            <person name="Dacks J.B."/>
            <person name="Karnkowska A."/>
            <person name="Elias M."/>
            <person name="Hampl V."/>
        </authorList>
    </citation>
    <scope>NUCLEOTIDE SEQUENCE [LARGE SCALE GENOMIC DNA]</scope>
    <source>
        <strain evidence="2">NAU3</strain>
        <tissue evidence="2">Gut</tissue>
    </source>
</reference>
<dbReference type="EMBL" id="JARBJD010000007">
    <property type="protein sequence ID" value="KAK2963216.1"/>
    <property type="molecule type" value="Genomic_DNA"/>
</dbReference>
<evidence type="ECO:0000256" key="1">
    <source>
        <dbReference type="SAM" id="MobiDB-lite"/>
    </source>
</evidence>
<dbReference type="Gene3D" id="1.10.3290.10">
    <property type="entry name" value="Fido-like domain"/>
    <property type="match status" value="1"/>
</dbReference>
<name>A0ABQ9YHS8_9EUKA</name>
<protein>
    <submittedName>
        <fullName evidence="2">Uncharacterized protein</fullName>
    </submittedName>
</protein>
<dbReference type="Proteomes" id="UP001281761">
    <property type="component" value="Unassembled WGS sequence"/>
</dbReference>
<organism evidence="2 3">
    <name type="scientific">Blattamonas nauphoetae</name>
    <dbReference type="NCBI Taxonomy" id="2049346"/>
    <lineage>
        <taxon>Eukaryota</taxon>
        <taxon>Metamonada</taxon>
        <taxon>Preaxostyla</taxon>
        <taxon>Oxymonadida</taxon>
        <taxon>Blattamonas</taxon>
    </lineage>
</organism>
<feature type="region of interest" description="Disordered" evidence="1">
    <location>
        <begin position="640"/>
        <end position="660"/>
    </location>
</feature>
<feature type="region of interest" description="Disordered" evidence="1">
    <location>
        <begin position="305"/>
        <end position="350"/>
    </location>
</feature>
<evidence type="ECO:0000313" key="2">
    <source>
        <dbReference type="EMBL" id="KAK2963216.1"/>
    </source>
</evidence>
<keyword evidence="3" id="KW-1185">Reference proteome</keyword>
<accession>A0ABQ9YHS8</accession>
<proteinExistence type="predicted"/>
<dbReference type="InterPro" id="IPR036597">
    <property type="entry name" value="Fido-like_dom_sf"/>
</dbReference>
<evidence type="ECO:0000313" key="3">
    <source>
        <dbReference type="Proteomes" id="UP001281761"/>
    </source>
</evidence>
<feature type="compositionally biased region" description="Basic and acidic residues" evidence="1">
    <location>
        <begin position="321"/>
        <end position="330"/>
    </location>
</feature>